<accession>A0A5J5I9Z1</accession>
<dbReference type="Proteomes" id="UP000326364">
    <property type="component" value="Unassembled WGS sequence"/>
</dbReference>
<organism evidence="2 3">
    <name type="scientific">Sphingobium limneticum</name>
    <dbReference type="NCBI Taxonomy" id="1007511"/>
    <lineage>
        <taxon>Bacteria</taxon>
        <taxon>Pseudomonadati</taxon>
        <taxon>Pseudomonadota</taxon>
        <taxon>Alphaproteobacteria</taxon>
        <taxon>Sphingomonadales</taxon>
        <taxon>Sphingomonadaceae</taxon>
        <taxon>Sphingobium</taxon>
    </lineage>
</organism>
<evidence type="ECO:0000313" key="2">
    <source>
        <dbReference type="EMBL" id="KAA9033768.1"/>
    </source>
</evidence>
<evidence type="ECO:0000313" key="4">
    <source>
        <dbReference type="Proteomes" id="UP000326364"/>
    </source>
</evidence>
<evidence type="ECO:0000313" key="3">
    <source>
        <dbReference type="Proteomes" id="UP000325933"/>
    </source>
</evidence>
<sequence>MSGAAARAEMGRLAARGGWSRSRGERFLAHDAARPSFAALHAMPRWPVLDADGRETAGMVALLIAGQSALSRTIEGAKLRGYADLVGADVLERVMTFAEGGRDPLPAIDRMGVDAQRLLVAAEADEEAAGRLGAAEILLREADAWPSI</sequence>
<dbReference type="EMBL" id="VYQA01000001">
    <property type="protein sequence ID" value="KAA9033768.1"/>
    <property type="molecule type" value="Genomic_DNA"/>
</dbReference>
<dbReference type="Proteomes" id="UP000325933">
    <property type="component" value="Unassembled WGS sequence"/>
</dbReference>
<dbReference type="RefSeq" id="WP_145986307.1">
    <property type="nucleotide sequence ID" value="NZ_VYPZ01000001.1"/>
</dbReference>
<keyword evidence="4" id="KW-1185">Reference proteome</keyword>
<proteinExistence type="predicted"/>
<evidence type="ECO:0000313" key="1">
    <source>
        <dbReference type="EMBL" id="KAA9021406.1"/>
    </source>
</evidence>
<comment type="caution">
    <text evidence="2">The sequence shown here is derived from an EMBL/GenBank/DDBJ whole genome shotgun (WGS) entry which is preliminary data.</text>
</comment>
<protein>
    <submittedName>
        <fullName evidence="2">Uncharacterized protein</fullName>
    </submittedName>
</protein>
<dbReference type="EMBL" id="VYQB01000001">
    <property type="protein sequence ID" value="KAA9021406.1"/>
    <property type="molecule type" value="Genomic_DNA"/>
</dbReference>
<gene>
    <name evidence="2" type="ORF">F4U95_01545</name>
    <name evidence="1" type="ORF">F4U96_01545</name>
</gene>
<reference evidence="3 4" key="1">
    <citation type="submission" date="2019-09" db="EMBL/GenBank/DDBJ databases">
        <authorList>
            <person name="Feng G."/>
        </authorList>
    </citation>
    <scope>NUCLEOTIDE SEQUENCE [LARGE SCALE GENOMIC DNA]</scope>
    <source>
        <strain evidence="2 3">KACC 19283</strain>
        <strain evidence="1 4">KACC 19284</strain>
    </source>
</reference>
<dbReference type="AlphaFoldDB" id="A0A5J5I9Z1"/>
<name>A0A5J5I9Z1_9SPHN</name>